<feature type="transmembrane region" description="Helical" evidence="1">
    <location>
        <begin position="183"/>
        <end position="204"/>
    </location>
</feature>
<sequence>MSRLWIAVPLVYLIAAAGFGLYMRIYALYPMPSVNYVHVLHAHSHLAMLGWGYVALTLLLTHEFWGEEAVRGRSFRIQFGVTQAVVVPMTAAFLMQGYAAWSIAFSSIHIILNYVYMAWFRLQSRRAVNGRALGSSAADRKPASLRYAQGALLCLLLSSFGPWTLAVLGATGRSDTIYFNDAVYAYLHVQYNGWFLLGLAALLLARLDKLGTPAPYSQLTAIRLYRLFMATLLPSILLSFTADLNTAGKMVALLAGLLQLVFVCGFLLLFVKAWLDLRRARSFSWSERLGALALFCLLLKAALDPLPALPGLAPLVAGTRSLVIAYLHLALLGFISLLLLALFGQRGWIPARSRFAAWGAGLIAAGFLANESVLALQSVQQWRLAPIAGGDWLLAAAAAVMLMGAILLLAGAWRTAAD</sequence>
<feature type="transmembrane region" description="Helical" evidence="1">
    <location>
        <begin position="7"/>
        <end position="26"/>
    </location>
</feature>
<feature type="transmembrane region" description="Helical" evidence="1">
    <location>
        <begin position="77"/>
        <end position="95"/>
    </location>
</feature>
<evidence type="ECO:0000313" key="2">
    <source>
        <dbReference type="EMBL" id="MFC0211770.1"/>
    </source>
</evidence>
<comment type="caution">
    <text evidence="2">The sequence shown here is derived from an EMBL/GenBank/DDBJ whole genome shotgun (WGS) entry which is preliminary data.</text>
</comment>
<dbReference type="EMBL" id="JBHLWN010000022">
    <property type="protein sequence ID" value="MFC0211770.1"/>
    <property type="molecule type" value="Genomic_DNA"/>
</dbReference>
<organism evidence="2 3">
    <name type="scientific">Paenibacillus chartarius</name>
    <dbReference type="NCBI Taxonomy" id="747481"/>
    <lineage>
        <taxon>Bacteria</taxon>
        <taxon>Bacillati</taxon>
        <taxon>Bacillota</taxon>
        <taxon>Bacilli</taxon>
        <taxon>Bacillales</taxon>
        <taxon>Paenibacillaceae</taxon>
        <taxon>Paenibacillus</taxon>
    </lineage>
</organism>
<feature type="transmembrane region" description="Helical" evidence="1">
    <location>
        <begin position="355"/>
        <end position="380"/>
    </location>
</feature>
<keyword evidence="3" id="KW-1185">Reference proteome</keyword>
<gene>
    <name evidence="2" type="ORF">ACFFK0_04755</name>
</gene>
<evidence type="ECO:0000256" key="1">
    <source>
        <dbReference type="SAM" id="Phobius"/>
    </source>
</evidence>
<dbReference type="RefSeq" id="WP_377468763.1">
    <property type="nucleotide sequence ID" value="NZ_JBHLWN010000022.1"/>
</dbReference>
<feature type="transmembrane region" description="Helical" evidence="1">
    <location>
        <begin position="224"/>
        <end position="244"/>
    </location>
</feature>
<reference evidence="2 3" key="1">
    <citation type="submission" date="2024-09" db="EMBL/GenBank/DDBJ databases">
        <authorList>
            <person name="Sun Q."/>
            <person name="Mori K."/>
        </authorList>
    </citation>
    <scope>NUCLEOTIDE SEQUENCE [LARGE SCALE GENOMIC DNA]</scope>
    <source>
        <strain evidence="2 3">CCM 7759</strain>
    </source>
</reference>
<dbReference type="Proteomes" id="UP001589776">
    <property type="component" value="Unassembled WGS sequence"/>
</dbReference>
<keyword evidence="1" id="KW-0472">Membrane</keyword>
<proteinExistence type="predicted"/>
<feature type="transmembrane region" description="Helical" evidence="1">
    <location>
        <begin position="101"/>
        <end position="122"/>
    </location>
</feature>
<feature type="transmembrane region" description="Helical" evidence="1">
    <location>
        <begin position="323"/>
        <end position="343"/>
    </location>
</feature>
<feature type="transmembrane region" description="Helical" evidence="1">
    <location>
        <begin position="46"/>
        <end position="65"/>
    </location>
</feature>
<feature type="transmembrane region" description="Helical" evidence="1">
    <location>
        <begin position="283"/>
        <end position="303"/>
    </location>
</feature>
<feature type="transmembrane region" description="Helical" evidence="1">
    <location>
        <begin position="150"/>
        <end position="171"/>
    </location>
</feature>
<name>A0ABV6DGK0_9BACL</name>
<accession>A0ABV6DGK0</accession>
<protein>
    <submittedName>
        <fullName evidence="2">Uncharacterized protein</fullName>
    </submittedName>
</protein>
<keyword evidence="1" id="KW-0812">Transmembrane</keyword>
<feature type="transmembrane region" description="Helical" evidence="1">
    <location>
        <begin position="392"/>
        <end position="413"/>
    </location>
</feature>
<evidence type="ECO:0000313" key="3">
    <source>
        <dbReference type="Proteomes" id="UP001589776"/>
    </source>
</evidence>
<keyword evidence="1" id="KW-1133">Transmembrane helix</keyword>
<feature type="transmembrane region" description="Helical" evidence="1">
    <location>
        <begin position="250"/>
        <end position="271"/>
    </location>
</feature>